<protein>
    <recommendedName>
        <fullName evidence="2">RNase H type-1 domain-containing protein</fullName>
    </recommendedName>
</protein>
<feature type="domain" description="RNase H type-1" evidence="2">
    <location>
        <begin position="94"/>
        <end position="199"/>
    </location>
</feature>
<dbReference type="InParanoid" id="B9SVX3"/>
<dbReference type="PANTHER" id="PTHR47074">
    <property type="entry name" value="BNAC02G40300D PROTEIN"/>
    <property type="match status" value="1"/>
</dbReference>
<organism evidence="3 4">
    <name type="scientific">Ricinus communis</name>
    <name type="common">Castor bean</name>
    <dbReference type="NCBI Taxonomy" id="3988"/>
    <lineage>
        <taxon>Eukaryota</taxon>
        <taxon>Viridiplantae</taxon>
        <taxon>Streptophyta</taxon>
        <taxon>Embryophyta</taxon>
        <taxon>Tracheophyta</taxon>
        <taxon>Spermatophyta</taxon>
        <taxon>Magnoliopsida</taxon>
        <taxon>eudicotyledons</taxon>
        <taxon>Gunneridae</taxon>
        <taxon>Pentapetalae</taxon>
        <taxon>rosids</taxon>
        <taxon>fabids</taxon>
        <taxon>Malpighiales</taxon>
        <taxon>Euphorbiaceae</taxon>
        <taxon>Acalyphoideae</taxon>
        <taxon>Acalypheae</taxon>
        <taxon>Ricinus</taxon>
    </lineage>
</organism>
<keyword evidence="1" id="KW-1133">Transmembrane helix</keyword>
<dbReference type="EMBL" id="EQ974179">
    <property type="protein sequence ID" value="EEF32234.1"/>
    <property type="molecule type" value="Genomic_DNA"/>
</dbReference>
<dbReference type="PANTHER" id="PTHR47074:SF48">
    <property type="entry name" value="POLYNUCLEOTIDYL TRANSFERASE, RIBONUCLEASE H-LIKE SUPERFAMILY PROTEIN"/>
    <property type="match status" value="1"/>
</dbReference>
<dbReference type="Pfam" id="PF13456">
    <property type="entry name" value="RVT_3"/>
    <property type="match status" value="1"/>
</dbReference>
<keyword evidence="4" id="KW-1185">Reference proteome</keyword>
<feature type="transmembrane region" description="Helical" evidence="1">
    <location>
        <begin position="35"/>
        <end position="53"/>
    </location>
</feature>
<proteinExistence type="predicted"/>
<evidence type="ECO:0000259" key="2">
    <source>
        <dbReference type="Pfam" id="PF13456"/>
    </source>
</evidence>
<keyword evidence="1" id="KW-0472">Membrane</keyword>
<reference evidence="4" key="1">
    <citation type="journal article" date="2010" name="Nat. Biotechnol.">
        <title>Draft genome sequence of the oilseed species Ricinus communis.</title>
        <authorList>
            <person name="Chan A.P."/>
            <person name="Crabtree J."/>
            <person name="Zhao Q."/>
            <person name="Lorenzi H."/>
            <person name="Orvis J."/>
            <person name="Puiu D."/>
            <person name="Melake-Berhan A."/>
            <person name="Jones K.M."/>
            <person name="Redman J."/>
            <person name="Chen G."/>
            <person name="Cahoon E.B."/>
            <person name="Gedil M."/>
            <person name="Stanke M."/>
            <person name="Haas B.J."/>
            <person name="Wortman J.R."/>
            <person name="Fraser-Liggett C.M."/>
            <person name="Ravel J."/>
            <person name="Rabinowicz P.D."/>
        </authorList>
    </citation>
    <scope>NUCLEOTIDE SEQUENCE [LARGE SCALE GENOMIC DNA]</scope>
    <source>
        <strain evidence="4">cv. Hale</strain>
    </source>
</reference>
<evidence type="ECO:0000256" key="1">
    <source>
        <dbReference type="SAM" id="Phobius"/>
    </source>
</evidence>
<dbReference type="InterPro" id="IPR002156">
    <property type="entry name" value="RNaseH_domain"/>
</dbReference>
<dbReference type="InterPro" id="IPR052929">
    <property type="entry name" value="RNase_H-like_EbsB-rel"/>
</dbReference>
<name>B9SVX3_RICCO</name>
<gene>
    <name evidence="3" type="ORF">RCOM_0981030</name>
</gene>
<keyword evidence="1" id="KW-0812">Transmembrane</keyword>
<dbReference type="GO" id="GO:0004523">
    <property type="term" value="F:RNA-DNA hybrid ribonuclease activity"/>
    <property type="evidence" value="ECO:0007669"/>
    <property type="project" value="InterPro"/>
</dbReference>
<feature type="transmembrane region" description="Helical" evidence="1">
    <location>
        <begin position="6"/>
        <end position="28"/>
    </location>
</feature>
<evidence type="ECO:0000313" key="3">
    <source>
        <dbReference type="EMBL" id="EEF32234.1"/>
    </source>
</evidence>
<dbReference type="Proteomes" id="UP000008311">
    <property type="component" value="Unassembled WGS sequence"/>
</dbReference>
<evidence type="ECO:0000313" key="4">
    <source>
        <dbReference type="Proteomes" id="UP000008311"/>
    </source>
</evidence>
<sequence>MDPLFQLILVATRLISSGVFYRAGILCLRGFQSGLVIDVQLIYIMIHGFWLLITLRLRRLDLSLKAYSLLDPIASGVFLTCCWASWYLSELLHARAMIRDDKGDCIVACCMFDLHCPSAEVGESIAIQARLQLAIDCSVICLKVESEASNVIGLIQEGSSSEIGSIISNIQSLVAMTHVCCFQAISRRCNGVAHALAKESHSLSCSPIWLEGKYFSWLRDLVLVDCYSQDESHSFSLLMFCPFRFFLVRFFNEASI</sequence>
<dbReference type="AlphaFoldDB" id="B9SVX3"/>
<feature type="transmembrane region" description="Helical" evidence="1">
    <location>
        <begin position="73"/>
        <end position="92"/>
    </location>
</feature>
<dbReference type="GO" id="GO:0003676">
    <property type="term" value="F:nucleic acid binding"/>
    <property type="evidence" value="ECO:0007669"/>
    <property type="project" value="InterPro"/>
</dbReference>
<accession>B9SVX3</accession>